<sequence>MMTNQIQIDGGLAERRQNQRVRINVTGRYMLEDHQDYECLVTEMSRGDMLLQTAKVGNVGERVIVYLDHFGRLEGTIERILADGFSLAVHGSDHKKDKLDAQLNWFINKDKHGLPEDRRHARMAPKNSNNVLRLDDGREYHCEIIDLSLSGAGIRLEIRPSIGTHVALGSMTGKIVRHFEDGVAIQFDDVQDQETLDQNFR</sequence>
<evidence type="ECO:0000313" key="3">
    <source>
        <dbReference type="Proteomes" id="UP000641137"/>
    </source>
</evidence>
<dbReference type="Proteomes" id="UP000641137">
    <property type="component" value="Unassembled WGS sequence"/>
</dbReference>
<evidence type="ECO:0000259" key="1">
    <source>
        <dbReference type="Pfam" id="PF07238"/>
    </source>
</evidence>
<protein>
    <submittedName>
        <fullName evidence="2">Pilus assembly protein PilZ</fullName>
    </submittedName>
</protein>
<accession>A0A8J3DL16</accession>
<dbReference type="Pfam" id="PF07238">
    <property type="entry name" value="PilZ"/>
    <property type="match status" value="2"/>
</dbReference>
<gene>
    <name evidence="2" type="ORF">GCM10010136_03850</name>
</gene>
<proteinExistence type="predicted"/>
<feature type="domain" description="PilZ" evidence="1">
    <location>
        <begin position="14"/>
        <end position="101"/>
    </location>
</feature>
<comment type="caution">
    <text evidence="2">The sequence shown here is derived from an EMBL/GenBank/DDBJ whole genome shotgun (WGS) entry which is preliminary data.</text>
</comment>
<dbReference type="SUPFAM" id="SSF141371">
    <property type="entry name" value="PilZ domain-like"/>
    <property type="match status" value="2"/>
</dbReference>
<dbReference type="InterPro" id="IPR009875">
    <property type="entry name" value="PilZ_domain"/>
</dbReference>
<reference evidence="2" key="1">
    <citation type="journal article" date="2014" name="Int. J. Syst. Evol. Microbiol.">
        <title>Complete genome sequence of Corynebacterium casei LMG S-19264T (=DSM 44701T), isolated from a smear-ripened cheese.</title>
        <authorList>
            <consortium name="US DOE Joint Genome Institute (JGI-PGF)"/>
            <person name="Walter F."/>
            <person name="Albersmeier A."/>
            <person name="Kalinowski J."/>
            <person name="Ruckert C."/>
        </authorList>
    </citation>
    <scope>NUCLEOTIDE SEQUENCE</scope>
    <source>
        <strain evidence="2">KCTC 42097</strain>
    </source>
</reference>
<name>A0A8J3DL16_9HYPH</name>
<dbReference type="Gene3D" id="2.40.10.220">
    <property type="entry name" value="predicted glycosyltransferase like domains"/>
    <property type="match status" value="1"/>
</dbReference>
<dbReference type="GO" id="GO:0035438">
    <property type="term" value="F:cyclic-di-GMP binding"/>
    <property type="evidence" value="ECO:0007669"/>
    <property type="project" value="InterPro"/>
</dbReference>
<reference evidence="2" key="2">
    <citation type="submission" date="2020-09" db="EMBL/GenBank/DDBJ databases">
        <authorList>
            <person name="Sun Q."/>
            <person name="Kim S."/>
        </authorList>
    </citation>
    <scope>NUCLEOTIDE SEQUENCE</scope>
    <source>
        <strain evidence="2">KCTC 42097</strain>
    </source>
</reference>
<organism evidence="2 3">
    <name type="scientific">Limoniibacter endophyticus</name>
    <dbReference type="NCBI Taxonomy" id="1565040"/>
    <lineage>
        <taxon>Bacteria</taxon>
        <taxon>Pseudomonadati</taxon>
        <taxon>Pseudomonadota</taxon>
        <taxon>Alphaproteobacteria</taxon>
        <taxon>Hyphomicrobiales</taxon>
        <taxon>Bartonellaceae</taxon>
        <taxon>Limoniibacter</taxon>
    </lineage>
</organism>
<dbReference type="AlphaFoldDB" id="A0A8J3DL16"/>
<dbReference type="RefSeq" id="WP_244636566.1">
    <property type="nucleotide sequence ID" value="NZ_BMZO01000001.1"/>
</dbReference>
<evidence type="ECO:0000313" key="2">
    <source>
        <dbReference type="EMBL" id="GHC62640.1"/>
    </source>
</evidence>
<dbReference type="EMBL" id="BMZO01000001">
    <property type="protein sequence ID" value="GHC62640.1"/>
    <property type="molecule type" value="Genomic_DNA"/>
</dbReference>
<feature type="domain" description="PilZ" evidence="1">
    <location>
        <begin position="117"/>
        <end position="194"/>
    </location>
</feature>
<keyword evidence="3" id="KW-1185">Reference proteome</keyword>